<sequence length="85" mass="9390">MFFTKALRSTATIAMQHATQTTAKTAVRSGKRVGEAWALTEAKRLIPTVALYTGFIVSVLGWPLFVRKADMNIGIHGLQQPQFNK</sequence>
<accession>A0A0A8LB39</accession>
<gene>
    <name evidence="2" type="ORF">KLDO_g4466</name>
</gene>
<evidence type="ECO:0000313" key="2">
    <source>
        <dbReference type="EMBL" id="CDO96257.1"/>
    </source>
</evidence>
<dbReference type="AlphaFoldDB" id="A0A0A8LB39"/>
<evidence type="ECO:0000256" key="1">
    <source>
        <dbReference type="SAM" id="Phobius"/>
    </source>
</evidence>
<keyword evidence="1" id="KW-0812">Transmembrane</keyword>
<keyword evidence="3" id="KW-1185">Reference proteome</keyword>
<dbReference type="EMBL" id="CCBQ010000047">
    <property type="protein sequence ID" value="CDO96257.1"/>
    <property type="molecule type" value="Genomic_DNA"/>
</dbReference>
<evidence type="ECO:0000313" key="3">
    <source>
        <dbReference type="Proteomes" id="UP000031516"/>
    </source>
</evidence>
<comment type="caution">
    <text evidence="2">The sequence shown here is derived from an EMBL/GenBank/DDBJ whole genome shotgun (WGS) entry which is preliminary data.</text>
</comment>
<dbReference type="Proteomes" id="UP000031516">
    <property type="component" value="Unassembled WGS sequence"/>
</dbReference>
<reference evidence="2 3" key="1">
    <citation type="submission" date="2014-03" db="EMBL/GenBank/DDBJ databases">
        <title>The genome of Kluyveromyces dobzhanskii.</title>
        <authorList>
            <person name="Nystedt B."/>
            <person name="Astrom S."/>
        </authorList>
    </citation>
    <scope>NUCLEOTIDE SEQUENCE [LARGE SCALE GENOMIC DNA]</scope>
    <source>
        <strain evidence="2 3">CBS 2104</strain>
    </source>
</reference>
<keyword evidence="1" id="KW-0472">Membrane</keyword>
<dbReference type="OrthoDB" id="4037199at2759"/>
<feature type="transmembrane region" description="Helical" evidence="1">
    <location>
        <begin position="45"/>
        <end position="66"/>
    </location>
</feature>
<organism evidence="2 3">
    <name type="scientific">Kluyveromyces dobzhanskii CBS 2104</name>
    <dbReference type="NCBI Taxonomy" id="1427455"/>
    <lineage>
        <taxon>Eukaryota</taxon>
        <taxon>Fungi</taxon>
        <taxon>Dikarya</taxon>
        <taxon>Ascomycota</taxon>
        <taxon>Saccharomycotina</taxon>
        <taxon>Saccharomycetes</taxon>
        <taxon>Saccharomycetales</taxon>
        <taxon>Saccharomycetaceae</taxon>
        <taxon>Kluyveromyces</taxon>
    </lineage>
</organism>
<name>A0A0A8LB39_9SACH</name>
<protein>
    <submittedName>
        <fullName evidence="2">WGS project CCBQ000000000 data, contig 00058</fullName>
    </submittedName>
</protein>
<keyword evidence="1" id="KW-1133">Transmembrane helix</keyword>
<proteinExistence type="predicted"/>